<dbReference type="OrthoDB" id="1179145at2"/>
<accession>A0A5R8M667</accession>
<evidence type="ECO:0000313" key="1">
    <source>
        <dbReference type="EMBL" id="TLF45033.1"/>
    </source>
</evidence>
<comment type="caution">
    <text evidence="1">The sequence shown here is derived from an EMBL/GenBank/DDBJ whole genome shotgun (WGS) entry which is preliminary data.</text>
</comment>
<name>A0A5R8M667_9FLAO</name>
<organism evidence="1 2">
    <name type="scientific">Maribacter aurantiacus</name>
    <dbReference type="NCBI Taxonomy" id="1882343"/>
    <lineage>
        <taxon>Bacteria</taxon>
        <taxon>Pseudomonadati</taxon>
        <taxon>Bacteroidota</taxon>
        <taxon>Flavobacteriia</taxon>
        <taxon>Flavobacteriales</taxon>
        <taxon>Flavobacteriaceae</taxon>
        <taxon>Maribacter</taxon>
    </lineage>
</organism>
<protein>
    <submittedName>
        <fullName evidence="1">Uncharacterized protein</fullName>
    </submittedName>
</protein>
<proteinExistence type="predicted"/>
<evidence type="ECO:0000313" key="2">
    <source>
        <dbReference type="Proteomes" id="UP000308382"/>
    </source>
</evidence>
<dbReference type="RefSeq" id="WP_138258242.1">
    <property type="nucleotide sequence ID" value="NZ_VBUK01000004.1"/>
</dbReference>
<dbReference type="EMBL" id="VBUK01000004">
    <property type="protein sequence ID" value="TLF45033.1"/>
    <property type="molecule type" value="Genomic_DNA"/>
</dbReference>
<keyword evidence="2" id="KW-1185">Reference proteome</keyword>
<gene>
    <name evidence="1" type="ORF">FEK29_09810</name>
</gene>
<dbReference type="AlphaFoldDB" id="A0A5R8M667"/>
<sequence length="112" mass="13054">MTTESSKKTTSVLDSNSCLVWLDRSYKDLLQWKRTLESYLFEPTTQRQFELKQRLTDAMEHLLNRYRELATVARNNGKLVGNQVELIKSYLVETRKLEGGVQEYIAMLHPAS</sequence>
<reference evidence="1 2" key="1">
    <citation type="journal article" date="2017" name="Int. J. Syst. Evol. Microbiol.">
        <title>Maripseudobacter aurantiacus gen. nov., sp. nov., a novel member of the family Flavobacteriaceae isolated from a sedimentation basin.</title>
        <authorList>
            <person name="Chen C."/>
            <person name="Su Y."/>
            <person name="Tao T."/>
            <person name="Fu G."/>
            <person name="Zhang C."/>
            <person name="Sun C."/>
            <person name="Zhang X."/>
            <person name="Wu M."/>
        </authorList>
    </citation>
    <scope>NUCLEOTIDE SEQUENCE [LARGE SCALE GENOMIC DNA]</scope>
    <source>
        <strain evidence="2">CDA4</strain>
    </source>
</reference>
<dbReference type="Proteomes" id="UP000308382">
    <property type="component" value="Unassembled WGS sequence"/>
</dbReference>